<dbReference type="HAMAP" id="MF_00123">
    <property type="entry name" value="Arg_tRNA_synth"/>
    <property type="match status" value="1"/>
</dbReference>
<dbReference type="Pfam" id="PF05746">
    <property type="entry name" value="DALR_1"/>
    <property type="match status" value="1"/>
</dbReference>
<comment type="similarity">
    <text evidence="1 9 10">Belongs to the class-I aminoacyl-tRNA synthetase family.</text>
</comment>
<gene>
    <name evidence="9" type="primary">argS</name>
    <name evidence="13" type="ORF">HYN86_01260</name>
</gene>
<evidence type="ECO:0000256" key="9">
    <source>
        <dbReference type="HAMAP-Rule" id="MF_00123"/>
    </source>
</evidence>
<dbReference type="InterPro" id="IPR009080">
    <property type="entry name" value="tRNAsynth_Ia_anticodon-bd"/>
</dbReference>
<dbReference type="SMART" id="SM01016">
    <property type="entry name" value="Arg_tRNA_synt_N"/>
    <property type="match status" value="1"/>
</dbReference>
<dbReference type="InterPro" id="IPR001278">
    <property type="entry name" value="Arg-tRNA-ligase"/>
</dbReference>
<name>A0A344LN14_9FLAO</name>
<dbReference type="InterPro" id="IPR005148">
    <property type="entry name" value="Arg-tRNA-synth_N"/>
</dbReference>
<dbReference type="InterPro" id="IPR014729">
    <property type="entry name" value="Rossmann-like_a/b/a_fold"/>
</dbReference>
<evidence type="ECO:0000256" key="6">
    <source>
        <dbReference type="ARBA" id="ARBA00022917"/>
    </source>
</evidence>
<keyword evidence="4 9" id="KW-0547">Nucleotide-binding</keyword>
<dbReference type="Proteomes" id="UP000251561">
    <property type="component" value="Chromosome"/>
</dbReference>
<feature type="domain" description="DALR anticodon binding" evidence="11">
    <location>
        <begin position="477"/>
        <end position="592"/>
    </location>
</feature>
<comment type="subcellular location">
    <subcellularLocation>
        <location evidence="9">Cytoplasm</location>
    </subcellularLocation>
</comment>
<keyword evidence="3 9" id="KW-0436">Ligase</keyword>
<keyword evidence="2 9" id="KW-0963">Cytoplasm</keyword>
<dbReference type="GO" id="GO:0005524">
    <property type="term" value="F:ATP binding"/>
    <property type="evidence" value="ECO:0007669"/>
    <property type="project" value="UniProtKB-UniRule"/>
</dbReference>
<comment type="catalytic activity">
    <reaction evidence="8 9">
        <text>tRNA(Arg) + L-arginine + ATP = L-arginyl-tRNA(Arg) + AMP + diphosphate</text>
        <dbReference type="Rhea" id="RHEA:20301"/>
        <dbReference type="Rhea" id="RHEA-COMP:9658"/>
        <dbReference type="Rhea" id="RHEA-COMP:9673"/>
        <dbReference type="ChEBI" id="CHEBI:30616"/>
        <dbReference type="ChEBI" id="CHEBI:32682"/>
        <dbReference type="ChEBI" id="CHEBI:33019"/>
        <dbReference type="ChEBI" id="CHEBI:78442"/>
        <dbReference type="ChEBI" id="CHEBI:78513"/>
        <dbReference type="ChEBI" id="CHEBI:456215"/>
        <dbReference type="EC" id="6.1.1.19"/>
    </reaction>
</comment>
<dbReference type="PROSITE" id="PS00178">
    <property type="entry name" value="AA_TRNA_LIGASE_I"/>
    <property type="match status" value="1"/>
</dbReference>
<dbReference type="Gene3D" id="3.30.1360.70">
    <property type="entry name" value="Arginyl tRNA synthetase N-terminal domain"/>
    <property type="match status" value="1"/>
</dbReference>
<dbReference type="RefSeq" id="WP_113676433.1">
    <property type="nucleotide sequence ID" value="NZ_CP030261.1"/>
</dbReference>
<dbReference type="Pfam" id="PF03485">
    <property type="entry name" value="Arg_tRNA_synt_N"/>
    <property type="match status" value="1"/>
</dbReference>
<dbReference type="KEGG" id="ffl:HYN86_01260"/>
<keyword evidence="5 9" id="KW-0067">ATP-binding</keyword>
<dbReference type="EMBL" id="CP030261">
    <property type="protein sequence ID" value="AXB55306.1"/>
    <property type="molecule type" value="Genomic_DNA"/>
</dbReference>
<dbReference type="PANTHER" id="PTHR11956:SF5">
    <property type="entry name" value="ARGININE--TRNA LIGASE, CYTOPLASMIC"/>
    <property type="match status" value="1"/>
</dbReference>
<evidence type="ECO:0000256" key="3">
    <source>
        <dbReference type="ARBA" id="ARBA00022598"/>
    </source>
</evidence>
<accession>A0A344LN14</accession>
<evidence type="ECO:0000313" key="13">
    <source>
        <dbReference type="EMBL" id="AXB55306.1"/>
    </source>
</evidence>
<keyword evidence="14" id="KW-1185">Reference proteome</keyword>
<dbReference type="InterPro" id="IPR001412">
    <property type="entry name" value="aa-tRNA-synth_I_CS"/>
</dbReference>
<feature type="domain" description="Arginyl tRNA synthetase N-terminal" evidence="12">
    <location>
        <begin position="5"/>
        <end position="86"/>
    </location>
</feature>
<dbReference type="NCBIfam" id="TIGR00456">
    <property type="entry name" value="argS"/>
    <property type="match status" value="1"/>
</dbReference>
<evidence type="ECO:0000259" key="12">
    <source>
        <dbReference type="SMART" id="SM01016"/>
    </source>
</evidence>
<dbReference type="PRINTS" id="PR01038">
    <property type="entry name" value="TRNASYNTHARG"/>
</dbReference>
<dbReference type="SUPFAM" id="SSF47323">
    <property type="entry name" value="Anticodon-binding domain of a subclass of class I aminoacyl-tRNA synthetases"/>
    <property type="match status" value="1"/>
</dbReference>
<dbReference type="InterPro" id="IPR008909">
    <property type="entry name" value="DALR_anticod-bd"/>
</dbReference>
<dbReference type="EC" id="6.1.1.19" evidence="9"/>
<dbReference type="SUPFAM" id="SSF55190">
    <property type="entry name" value="Arginyl-tRNA synthetase (ArgRS), N-terminal 'additional' domain"/>
    <property type="match status" value="1"/>
</dbReference>
<evidence type="ECO:0000256" key="7">
    <source>
        <dbReference type="ARBA" id="ARBA00023146"/>
    </source>
</evidence>
<sequence length="592" mass="67174">MSLPQILTPSIQKAIQALFDVTVDKIEFQTTRKEFEGDITMVIFPLLKLIKSNPAELGNKIGNYLVENVSEVARFNVVSGFLNIVISDSYYLDFFNGIKDNKQFGYVTPNPEEKAVMVEYSSPNTNKPLHLGHVRNNLLGYSVAEILKASGKKVYKTQIINDRGIHICKSMLAWEKFGNGETPESSGLKGDKLVGKYYVEFDKAYKAEINSLIETGKTEEEAKKQAPIIIEAQDMLKKWEAGDEEVISLWKKMNEWVYEGFATTYTNLGVNFDKYYYESNTYLLGKDVVQVGLDKGVFEKDPDGSVWIDLTDEGLDRKIVLRSDGTAVYMTQDIGTAIQRVKDMPDVGGMVYTVGNEQDYHFKVLFLILKKLGFDWASSLYHLSYGMVDLPSGKMKSREGTVVDADDLMQDMTDTAKQISEDLGKLDYYSDEEKAKLYKTIGLGALKYYILKVDPKKRILFNPAESVDFAGNTGPFIQYTYARIQSIIRKADFDFTAKTEIEELHEKEKELVKQIELFPEVIQNAAQNHSPALIANYTYDLVKEYNSFYQSVHILGEVDLTKKIFRVQLSQKVAEVINSAFQLLGIEVPERM</sequence>
<protein>
    <recommendedName>
        <fullName evidence="9">Arginine--tRNA ligase</fullName>
        <ecNumber evidence="9">6.1.1.19</ecNumber>
    </recommendedName>
    <alternativeName>
        <fullName evidence="9">Arginyl-tRNA synthetase</fullName>
        <shortName evidence="9">ArgRS</shortName>
    </alternativeName>
</protein>
<dbReference type="GO" id="GO:0005737">
    <property type="term" value="C:cytoplasm"/>
    <property type="evidence" value="ECO:0007669"/>
    <property type="project" value="UniProtKB-SubCell"/>
</dbReference>
<dbReference type="OrthoDB" id="9805987at2"/>
<keyword evidence="7 9" id="KW-0030">Aminoacyl-tRNA synthetase</keyword>
<dbReference type="Gene3D" id="3.40.50.620">
    <property type="entry name" value="HUPs"/>
    <property type="match status" value="1"/>
</dbReference>
<organism evidence="13 14">
    <name type="scientific">Flavobacterium fluviale</name>
    <dbReference type="NCBI Taxonomy" id="2249356"/>
    <lineage>
        <taxon>Bacteria</taxon>
        <taxon>Pseudomonadati</taxon>
        <taxon>Bacteroidota</taxon>
        <taxon>Flavobacteriia</taxon>
        <taxon>Flavobacteriales</taxon>
        <taxon>Flavobacteriaceae</taxon>
        <taxon>Flavobacterium</taxon>
    </lineage>
</organism>
<reference evidence="13 14" key="1">
    <citation type="submission" date="2018-06" db="EMBL/GenBank/DDBJ databases">
        <title>Genome sequencing of Flavobacterium.</title>
        <authorList>
            <person name="Baek M.-G."/>
            <person name="Yi H."/>
        </authorList>
    </citation>
    <scope>NUCLEOTIDE SEQUENCE [LARGE SCALE GENOMIC DNA]</scope>
    <source>
        <strain evidence="13 14">HYN0086</strain>
    </source>
</reference>
<evidence type="ECO:0000313" key="14">
    <source>
        <dbReference type="Proteomes" id="UP000251561"/>
    </source>
</evidence>
<feature type="short sequence motif" description="'HIGH' region" evidence="9">
    <location>
        <begin position="123"/>
        <end position="133"/>
    </location>
</feature>
<keyword evidence="6 9" id="KW-0648">Protein biosynthesis</keyword>
<dbReference type="SMART" id="SM00836">
    <property type="entry name" value="DALR_1"/>
    <property type="match status" value="1"/>
</dbReference>
<dbReference type="GO" id="GO:0004814">
    <property type="term" value="F:arginine-tRNA ligase activity"/>
    <property type="evidence" value="ECO:0007669"/>
    <property type="project" value="UniProtKB-UniRule"/>
</dbReference>
<evidence type="ECO:0000256" key="4">
    <source>
        <dbReference type="ARBA" id="ARBA00022741"/>
    </source>
</evidence>
<evidence type="ECO:0000256" key="10">
    <source>
        <dbReference type="RuleBase" id="RU363038"/>
    </source>
</evidence>
<dbReference type="InterPro" id="IPR035684">
    <property type="entry name" value="ArgRS_core"/>
</dbReference>
<evidence type="ECO:0000256" key="5">
    <source>
        <dbReference type="ARBA" id="ARBA00022840"/>
    </source>
</evidence>
<dbReference type="InterPro" id="IPR036695">
    <property type="entry name" value="Arg-tRNA-synth_N_sf"/>
</dbReference>
<evidence type="ECO:0000259" key="11">
    <source>
        <dbReference type="SMART" id="SM00836"/>
    </source>
</evidence>
<dbReference type="FunFam" id="1.10.730.10:FF:000006">
    <property type="entry name" value="Arginyl-tRNA synthetase 2, mitochondrial"/>
    <property type="match status" value="1"/>
</dbReference>
<dbReference type="Pfam" id="PF00750">
    <property type="entry name" value="tRNA-synt_1d"/>
    <property type="match status" value="1"/>
</dbReference>
<dbReference type="Gene3D" id="1.10.730.10">
    <property type="entry name" value="Isoleucyl-tRNA Synthetase, Domain 1"/>
    <property type="match status" value="1"/>
</dbReference>
<proteinExistence type="inferred from homology"/>
<evidence type="ECO:0000256" key="1">
    <source>
        <dbReference type="ARBA" id="ARBA00005594"/>
    </source>
</evidence>
<evidence type="ECO:0000256" key="2">
    <source>
        <dbReference type="ARBA" id="ARBA00022490"/>
    </source>
</evidence>
<comment type="subunit">
    <text evidence="9">Monomer.</text>
</comment>
<dbReference type="GO" id="GO:0006420">
    <property type="term" value="P:arginyl-tRNA aminoacylation"/>
    <property type="evidence" value="ECO:0007669"/>
    <property type="project" value="UniProtKB-UniRule"/>
</dbReference>
<dbReference type="FunFam" id="3.40.50.620:FF:000125">
    <property type="entry name" value="Arginine--tRNA ligase"/>
    <property type="match status" value="1"/>
</dbReference>
<evidence type="ECO:0000256" key="8">
    <source>
        <dbReference type="ARBA" id="ARBA00049339"/>
    </source>
</evidence>
<dbReference type="SUPFAM" id="SSF52374">
    <property type="entry name" value="Nucleotidylyl transferase"/>
    <property type="match status" value="1"/>
</dbReference>
<dbReference type="PANTHER" id="PTHR11956">
    <property type="entry name" value="ARGINYL-TRNA SYNTHETASE"/>
    <property type="match status" value="1"/>
</dbReference>
<dbReference type="AlphaFoldDB" id="A0A344LN14"/>